<accession>A0A2T7E411</accession>
<keyword evidence="2" id="KW-1185">Reference proteome</keyword>
<dbReference type="Gramene" id="PUZ62566">
    <property type="protein sequence ID" value="PUZ62566"/>
    <property type="gene ID" value="GQ55_4G368000"/>
</dbReference>
<dbReference type="Proteomes" id="UP000244336">
    <property type="component" value="Chromosome 4"/>
</dbReference>
<evidence type="ECO:0000313" key="2">
    <source>
        <dbReference type="Proteomes" id="UP000244336"/>
    </source>
</evidence>
<organism evidence="1 2">
    <name type="scientific">Panicum hallii var. hallii</name>
    <dbReference type="NCBI Taxonomy" id="1504633"/>
    <lineage>
        <taxon>Eukaryota</taxon>
        <taxon>Viridiplantae</taxon>
        <taxon>Streptophyta</taxon>
        <taxon>Embryophyta</taxon>
        <taxon>Tracheophyta</taxon>
        <taxon>Spermatophyta</taxon>
        <taxon>Magnoliopsida</taxon>
        <taxon>Liliopsida</taxon>
        <taxon>Poales</taxon>
        <taxon>Poaceae</taxon>
        <taxon>PACMAD clade</taxon>
        <taxon>Panicoideae</taxon>
        <taxon>Panicodae</taxon>
        <taxon>Paniceae</taxon>
        <taxon>Panicinae</taxon>
        <taxon>Panicum</taxon>
        <taxon>Panicum sect. Panicum</taxon>
    </lineage>
</organism>
<proteinExistence type="predicted"/>
<reference evidence="1 2" key="1">
    <citation type="submission" date="2018-04" db="EMBL/GenBank/DDBJ databases">
        <title>WGS assembly of Panicum hallii var. hallii HAL2.</title>
        <authorList>
            <person name="Lovell J."/>
            <person name="Jenkins J."/>
            <person name="Lowry D."/>
            <person name="Mamidi S."/>
            <person name="Sreedasyam A."/>
            <person name="Weng X."/>
            <person name="Barry K."/>
            <person name="Bonette J."/>
            <person name="Campitelli B."/>
            <person name="Daum C."/>
            <person name="Gordon S."/>
            <person name="Gould B."/>
            <person name="Lipzen A."/>
            <person name="MacQueen A."/>
            <person name="Palacio-Mejia J."/>
            <person name="Plott C."/>
            <person name="Shakirov E."/>
            <person name="Shu S."/>
            <person name="Yoshinaga Y."/>
            <person name="Zane M."/>
            <person name="Rokhsar D."/>
            <person name="Grimwood J."/>
            <person name="Schmutz J."/>
            <person name="Juenger T."/>
        </authorList>
    </citation>
    <scope>NUCLEOTIDE SEQUENCE [LARGE SCALE GENOMIC DNA]</scope>
    <source>
        <strain evidence="2">cv. HAL2</strain>
    </source>
</reference>
<protein>
    <submittedName>
        <fullName evidence="1">Uncharacterized protein</fullName>
    </submittedName>
</protein>
<dbReference type="EMBL" id="CM009752">
    <property type="protein sequence ID" value="PUZ62566.1"/>
    <property type="molecule type" value="Genomic_DNA"/>
</dbReference>
<dbReference type="AlphaFoldDB" id="A0A2T7E411"/>
<name>A0A2T7E411_9POAL</name>
<evidence type="ECO:0000313" key="1">
    <source>
        <dbReference type="EMBL" id="PUZ62566.1"/>
    </source>
</evidence>
<sequence>MTLIHLHLMRHMLMGMRELLLVMLVMRKIWEMYEMLLRKHWLEDIDNVICAKKMMISAHSISSLPNI</sequence>
<gene>
    <name evidence="1" type="ORF">GQ55_4G368000</name>
</gene>